<accession>A0A2I1H1K3</accession>
<organism evidence="2 3">
    <name type="scientific">Rhizophagus irregularis</name>
    <dbReference type="NCBI Taxonomy" id="588596"/>
    <lineage>
        <taxon>Eukaryota</taxon>
        <taxon>Fungi</taxon>
        <taxon>Fungi incertae sedis</taxon>
        <taxon>Mucoromycota</taxon>
        <taxon>Glomeromycotina</taxon>
        <taxon>Glomeromycetes</taxon>
        <taxon>Glomerales</taxon>
        <taxon>Glomeraceae</taxon>
        <taxon>Rhizophagus</taxon>
    </lineage>
</organism>
<feature type="transmembrane region" description="Helical" evidence="1">
    <location>
        <begin position="252"/>
        <end position="281"/>
    </location>
</feature>
<evidence type="ECO:0000313" key="3">
    <source>
        <dbReference type="Proteomes" id="UP000234323"/>
    </source>
</evidence>
<sequence>MSFFYGVDVDDEQQRIFVLDICTKILSSSTDTYNCFDISKYKGLYIDRLLKLVFQSNDVNAYLFEYSLVHVDFNENTLAKVLQICKVWFQPYVRNLKRIDREKRREWDQNKNIYHPEEKMKNYLINNIDKIFPGFNYLVDFEWFVNEDYLHYGAGDLIFGSDYGVYIVIETKWLNTNTGKTAQVSRNIARNKVKYQSITYKKYAQEKFTLKVIGASVTNDEENAIHFVDNQDERIASIIKYYHSEWGTFKTILYYVIIFPIKLVVTVIGVILFSAIITVLIGSIMKNYH</sequence>
<dbReference type="EMBL" id="LLXI01001268">
    <property type="protein sequence ID" value="PKY52776.1"/>
    <property type="molecule type" value="Genomic_DNA"/>
</dbReference>
<keyword evidence="3" id="KW-1185">Reference proteome</keyword>
<keyword evidence="1" id="KW-0472">Membrane</keyword>
<dbReference type="VEuPathDB" id="FungiDB:RhiirA1_523533"/>
<dbReference type="VEuPathDB" id="FungiDB:FUN_009129"/>
<keyword evidence="1" id="KW-1133">Transmembrane helix</keyword>
<proteinExistence type="predicted"/>
<dbReference type="VEuPathDB" id="FungiDB:RhiirFUN_007935"/>
<evidence type="ECO:0000313" key="2">
    <source>
        <dbReference type="EMBL" id="PKY52776.1"/>
    </source>
</evidence>
<comment type="caution">
    <text evidence="2">The sequence shown here is derived from an EMBL/GenBank/DDBJ whole genome shotgun (WGS) entry which is preliminary data.</text>
</comment>
<name>A0A2I1H1K3_9GLOM</name>
<dbReference type="Proteomes" id="UP000234323">
    <property type="component" value="Unassembled WGS sequence"/>
</dbReference>
<dbReference type="AlphaFoldDB" id="A0A2I1H1K3"/>
<evidence type="ECO:0000256" key="1">
    <source>
        <dbReference type="SAM" id="Phobius"/>
    </source>
</evidence>
<protein>
    <submittedName>
        <fullName evidence="2">Uncharacterized protein</fullName>
    </submittedName>
</protein>
<reference evidence="2 3" key="1">
    <citation type="submission" date="2015-10" db="EMBL/GenBank/DDBJ databases">
        <title>Genome analyses suggest a sexual origin of heterokaryosis in a supposedly ancient asexual fungus.</title>
        <authorList>
            <person name="Ropars J."/>
            <person name="Sedzielewska K."/>
            <person name="Noel J."/>
            <person name="Charron P."/>
            <person name="Farinelli L."/>
            <person name="Marton T."/>
            <person name="Kruger M."/>
            <person name="Pelin A."/>
            <person name="Brachmann A."/>
            <person name="Corradi N."/>
        </authorList>
    </citation>
    <scope>NUCLEOTIDE SEQUENCE [LARGE SCALE GENOMIC DNA]</scope>
    <source>
        <strain evidence="2 3">A4</strain>
    </source>
</reference>
<keyword evidence="1" id="KW-0812">Transmembrane</keyword>
<gene>
    <name evidence="2" type="ORF">RhiirA4_447376</name>
</gene>